<sequence length="175" mass="18691">MPLRSGDDPGRSVIRKSSFAPVVAPDTRLLVLGSLPGEASLAVSRYYAHPQNRFWHLIGKAIGTELVPLDYEDRLAALLRAKVGLWDTVASARRQGSLDASIRDAEPTQLRDLAASLPDLRAVGFNGKTSARIGMPQLAGSGLALIALPSSSPAHAAMPLGEKEKLWSALGEFLR</sequence>
<evidence type="ECO:0000259" key="1">
    <source>
        <dbReference type="SMART" id="SM00986"/>
    </source>
</evidence>
<proteinExistence type="predicted"/>
<dbReference type="NCBIfam" id="TIGR04274">
    <property type="entry name" value="hypoxanDNAglyco"/>
    <property type="match status" value="1"/>
</dbReference>
<dbReference type="InterPro" id="IPR005122">
    <property type="entry name" value="Uracil-DNA_glycosylase-like"/>
</dbReference>
<dbReference type="SMART" id="SM00986">
    <property type="entry name" value="UDG"/>
    <property type="match status" value="1"/>
</dbReference>
<keyword evidence="2" id="KW-0378">Hydrolase</keyword>
<keyword evidence="2" id="KW-0326">Glycosidase</keyword>
<gene>
    <name evidence="2" type="ORF">KK137_16255</name>
</gene>
<dbReference type="Proteomes" id="UP000811255">
    <property type="component" value="Unassembled WGS sequence"/>
</dbReference>
<reference evidence="2 3" key="1">
    <citation type="submission" date="2021-05" db="EMBL/GenBank/DDBJ databases">
        <title>Croceibacterium sp. LX-88 genome sequence.</title>
        <authorList>
            <person name="Luo X."/>
        </authorList>
    </citation>
    <scope>NUCLEOTIDE SEQUENCE [LARGE SCALE GENOMIC DNA]</scope>
    <source>
        <strain evidence="2 3">LX-88</strain>
    </source>
</reference>
<dbReference type="SUPFAM" id="SSF52141">
    <property type="entry name" value="Uracil-DNA glycosylase-like"/>
    <property type="match status" value="1"/>
</dbReference>
<comment type="caution">
    <text evidence="2">The sequence shown here is derived from an EMBL/GenBank/DDBJ whole genome shotgun (WGS) entry which is preliminary data.</text>
</comment>
<dbReference type="InterPro" id="IPR026353">
    <property type="entry name" value="Hypoxan-DNA_Glyclase"/>
</dbReference>
<dbReference type="EC" id="3.2.2.15" evidence="2"/>
<evidence type="ECO:0000313" key="2">
    <source>
        <dbReference type="EMBL" id="MBT2135890.1"/>
    </source>
</evidence>
<dbReference type="SMART" id="SM00987">
    <property type="entry name" value="UreE_C"/>
    <property type="match status" value="1"/>
</dbReference>
<dbReference type="Pfam" id="PF03167">
    <property type="entry name" value="UDG"/>
    <property type="match status" value="1"/>
</dbReference>
<feature type="domain" description="Uracil-DNA glycosylase-like" evidence="1">
    <location>
        <begin position="20"/>
        <end position="171"/>
    </location>
</feature>
<accession>A0ABS5W7Z4</accession>
<protein>
    <submittedName>
        <fullName evidence="2">DNA-deoxyinosine glycosylase</fullName>
        <ecNumber evidence="2">3.2.2.15</ecNumber>
    </submittedName>
</protein>
<dbReference type="EMBL" id="JAHFVK010000003">
    <property type="protein sequence ID" value="MBT2135890.1"/>
    <property type="molecule type" value="Genomic_DNA"/>
</dbReference>
<organism evidence="2 3">
    <name type="scientific">Croceibacterium selenioxidans</name>
    <dbReference type="NCBI Taxonomy" id="2838833"/>
    <lineage>
        <taxon>Bacteria</taxon>
        <taxon>Pseudomonadati</taxon>
        <taxon>Pseudomonadota</taxon>
        <taxon>Alphaproteobacteria</taxon>
        <taxon>Sphingomonadales</taxon>
        <taxon>Erythrobacteraceae</taxon>
        <taxon>Croceibacterium</taxon>
    </lineage>
</organism>
<evidence type="ECO:0000313" key="3">
    <source>
        <dbReference type="Proteomes" id="UP000811255"/>
    </source>
</evidence>
<dbReference type="InterPro" id="IPR036895">
    <property type="entry name" value="Uracil-DNA_glycosylase-like_sf"/>
</dbReference>
<dbReference type="CDD" id="cd10032">
    <property type="entry name" value="UDG-F6_HDG"/>
    <property type="match status" value="1"/>
</dbReference>
<keyword evidence="3" id="KW-1185">Reference proteome</keyword>
<dbReference type="GO" id="GO:0033958">
    <property type="term" value="F:DNA-deoxyinosine glycosylase activity"/>
    <property type="evidence" value="ECO:0007669"/>
    <property type="project" value="UniProtKB-EC"/>
</dbReference>
<name>A0ABS5W7Z4_9SPHN</name>
<dbReference type="Gene3D" id="3.40.470.10">
    <property type="entry name" value="Uracil-DNA glycosylase-like domain"/>
    <property type="match status" value="1"/>
</dbReference>